<feature type="non-terminal residue" evidence="1">
    <location>
        <position position="130"/>
    </location>
</feature>
<dbReference type="Proteomes" id="UP000789920">
    <property type="component" value="Unassembled WGS sequence"/>
</dbReference>
<protein>
    <submittedName>
        <fullName evidence="1">2296_t:CDS:1</fullName>
    </submittedName>
</protein>
<organism evidence="1 2">
    <name type="scientific">Racocetra persica</name>
    <dbReference type="NCBI Taxonomy" id="160502"/>
    <lineage>
        <taxon>Eukaryota</taxon>
        <taxon>Fungi</taxon>
        <taxon>Fungi incertae sedis</taxon>
        <taxon>Mucoromycota</taxon>
        <taxon>Glomeromycotina</taxon>
        <taxon>Glomeromycetes</taxon>
        <taxon>Diversisporales</taxon>
        <taxon>Gigasporaceae</taxon>
        <taxon>Racocetra</taxon>
    </lineage>
</organism>
<evidence type="ECO:0000313" key="2">
    <source>
        <dbReference type="Proteomes" id="UP000789920"/>
    </source>
</evidence>
<evidence type="ECO:0000313" key="1">
    <source>
        <dbReference type="EMBL" id="CAG8816702.1"/>
    </source>
</evidence>
<reference evidence="1" key="1">
    <citation type="submission" date="2021-06" db="EMBL/GenBank/DDBJ databases">
        <authorList>
            <person name="Kallberg Y."/>
            <person name="Tangrot J."/>
            <person name="Rosling A."/>
        </authorList>
    </citation>
    <scope>NUCLEOTIDE SEQUENCE</scope>
    <source>
        <strain evidence="1">MA461A</strain>
    </source>
</reference>
<feature type="non-terminal residue" evidence="1">
    <location>
        <position position="1"/>
    </location>
</feature>
<sequence>VTIVRPMKDMLSKEIGIYNKFQGFEAPIISSLTSMMSPKASIDRLTEEFIVKLEREFPSTVSTISRTAAKLTPPEYIDSDNRCIICLMPYQKDDKIWQSRITVMTTPSSTIVKTQNSIFKNSSINSSTCS</sequence>
<comment type="caution">
    <text evidence="1">The sequence shown here is derived from an EMBL/GenBank/DDBJ whole genome shotgun (WGS) entry which is preliminary data.</text>
</comment>
<accession>A0ACA9RXP4</accession>
<gene>
    <name evidence="1" type="ORF">RPERSI_LOCUS24516</name>
</gene>
<dbReference type="EMBL" id="CAJVQC010078910">
    <property type="protein sequence ID" value="CAG8816702.1"/>
    <property type="molecule type" value="Genomic_DNA"/>
</dbReference>
<proteinExistence type="predicted"/>
<name>A0ACA9RXP4_9GLOM</name>
<keyword evidence="2" id="KW-1185">Reference proteome</keyword>